<keyword evidence="4" id="KW-1185">Reference proteome</keyword>
<evidence type="ECO:0000313" key="3">
    <source>
        <dbReference type="EMBL" id="RPA77259.1"/>
    </source>
</evidence>
<evidence type="ECO:0000256" key="2">
    <source>
        <dbReference type="SAM" id="Phobius"/>
    </source>
</evidence>
<feature type="transmembrane region" description="Helical" evidence="2">
    <location>
        <begin position="12"/>
        <end position="29"/>
    </location>
</feature>
<dbReference type="Proteomes" id="UP000275078">
    <property type="component" value="Unassembled WGS sequence"/>
</dbReference>
<evidence type="ECO:0000256" key="1">
    <source>
        <dbReference type="SAM" id="MobiDB-lite"/>
    </source>
</evidence>
<keyword evidence="2" id="KW-0472">Membrane</keyword>
<keyword evidence="2" id="KW-1133">Transmembrane helix</keyword>
<evidence type="ECO:0000313" key="4">
    <source>
        <dbReference type="Proteomes" id="UP000275078"/>
    </source>
</evidence>
<reference evidence="3 4" key="1">
    <citation type="journal article" date="2018" name="Nat. Ecol. Evol.">
        <title>Pezizomycetes genomes reveal the molecular basis of ectomycorrhizal truffle lifestyle.</title>
        <authorList>
            <person name="Murat C."/>
            <person name="Payen T."/>
            <person name="Noel B."/>
            <person name="Kuo A."/>
            <person name="Morin E."/>
            <person name="Chen J."/>
            <person name="Kohler A."/>
            <person name="Krizsan K."/>
            <person name="Balestrini R."/>
            <person name="Da Silva C."/>
            <person name="Montanini B."/>
            <person name="Hainaut M."/>
            <person name="Levati E."/>
            <person name="Barry K.W."/>
            <person name="Belfiori B."/>
            <person name="Cichocki N."/>
            <person name="Clum A."/>
            <person name="Dockter R.B."/>
            <person name="Fauchery L."/>
            <person name="Guy J."/>
            <person name="Iotti M."/>
            <person name="Le Tacon F."/>
            <person name="Lindquist E.A."/>
            <person name="Lipzen A."/>
            <person name="Malagnac F."/>
            <person name="Mello A."/>
            <person name="Molinier V."/>
            <person name="Miyauchi S."/>
            <person name="Poulain J."/>
            <person name="Riccioni C."/>
            <person name="Rubini A."/>
            <person name="Sitrit Y."/>
            <person name="Splivallo R."/>
            <person name="Traeger S."/>
            <person name="Wang M."/>
            <person name="Zifcakova L."/>
            <person name="Wipf D."/>
            <person name="Zambonelli A."/>
            <person name="Paolocci F."/>
            <person name="Nowrousian M."/>
            <person name="Ottonello S."/>
            <person name="Baldrian P."/>
            <person name="Spatafora J.W."/>
            <person name="Henrissat B."/>
            <person name="Nagy L.G."/>
            <person name="Aury J.M."/>
            <person name="Wincker P."/>
            <person name="Grigoriev I.V."/>
            <person name="Bonfante P."/>
            <person name="Martin F.M."/>
        </authorList>
    </citation>
    <scope>NUCLEOTIDE SEQUENCE [LARGE SCALE GENOMIC DNA]</scope>
    <source>
        <strain evidence="3 4">RN42</strain>
    </source>
</reference>
<protein>
    <submittedName>
        <fullName evidence="3">Uncharacterized protein</fullName>
    </submittedName>
</protein>
<dbReference type="EMBL" id="ML119729">
    <property type="protein sequence ID" value="RPA77259.1"/>
    <property type="molecule type" value="Genomic_DNA"/>
</dbReference>
<accession>A0A3N4HUA3</accession>
<gene>
    <name evidence="3" type="ORF">BJ508DRAFT_364572</name>
</gene>
<dbReference type="AlphaFoldDB" id="A0A3N4HUA3"/>
<name>A0A3N4HUA3_ASCIM</name>
<proteinExistence type="predicted"/>
<feature type="region of interest" description="Disordered" evidence="1">
    <location>
        <begin position="52"/>
        <end position="99"/>
    </location>
</feature>
<feature type="compositionally biased region" description="Basic and acidic residues" evidence="1">
    <location>
        <begin position="52"/>
        <end position="86"/>
    </location>
</feature>
<organism evidence="3 4">
    <name type="scientific">Ascobolus immersus RN42</name>
    <dbReference type="NCBI Taxonomy" id="1160509"/>
    <lineage>
        <taxon>Eukaryota</taxon>
        <taxon>Fungi</taxon>
        <taxon>Dikarya</taxon>
        <taxon>Ascomycota</taxon>
        <taxon>Pezizomycotina</taxon>
        <taxon>Pezizomycetes</taxon>
        <taxon>Pezizales</taxon>
        <taxon>Ascobolaceae</taxon>
        <taxon>Ascobolus</taxon>
    </lineage>
</organism>
<keyword evidence="2" id="KW-0812">Transmembrane</keyword>
<sequence length="99" mass="10630">MHCLSLLTTSSALPILAILVALTALIVIASKTSRTWKASEVRLDPGMAKILEEGAGDRKDPVEGQSLLEKEHEEHDGREGGAERASLRVGGFGMFVDED</sequence>